<feature type="transmembrane region" description="Helical" evidence="1">
    <location>
        <begin position="69"/>
        <end position="89"/>
    </location>
</feature>
<feature type="transmembrane region" description="Helical" evidence="1">
    <location>
        <begin position="44"/>
        <end position="62"/>
    </location>
</feature>
<accession>A0A6B3NN57</accession>
<feature type="transmembrane region" description="Helical" evidence="1">
    <location>
        <begin position="190"/>
        <end position="208"/>
    </location>
</feature>
<keyword evidence="1" id="KW-0472">Membrane</keyword>
<dbReference type="AlphaFoldDB" id="A0A6B3NN57"/>
<comment type="caution">
    <text evidence="2">The sequence shown here is derived from an EMBL/GenBank/DDBJ whole genome shotgun (WGS) entry which is preliminary data.</text>
</comment>
<feature type="transmembrane region" description="Helical" evidence="1">
    <location>
        <begin position="215"/>
        <end position="233"/>
    </location>
</feature>
<organism evidence="2">
    <name type="scientific">Symploca sp. SIO1C4</name>
    <dbReference type="NCBI Taxonomy" id="2607765"/>
    <lineage>
        <taxon>Bacteria</taxon>
        <taxon>Bacillati</taxon>
        <taxon>Cyanobacteriota</taxon>
        <taxon>Cyanophyceae</taxon>
        <taxon>Coleofasciculales</taxon>
        <taxon>Coleofasciculaceae</taxon>
        <taxon>Symploca</taxon>
    </lineage>
</organism>
<reference evidence="2" key="1">
    <citation type="submission" date="2019-11" db="EMBL/GenBank/DDBJ databases">
        <title>Genomic insights into an expanded diversity of filamentous marine cyanobacteria reveals the extraordinary biosynthetic potential of Moorea and Okeania.</title>
        <authorList>
            <person name="Ferreira Leao T."/>
            <person name="Wang M."/>
            <person name="Moss N."/>
            <person name="Da Silva R."/>
            <person name="Sanders J."/>
            <person name="Nurk S."/>
            <person name="Gurevich A."/>
            <person name="Humphrey G."/>
            <person name="Reher R."/>
            <person name="Zhu Q."/>
            <person name="Belda-Ferre P."/>
            <person name="Glukhov E."/>
            <person name="Rex R."/>
            <person name="Dorrestein P.C."/>
            <person name="Knight R."/>
            <person name="Pevzner P."/>
            <person name="Gerwick W.H."/>
            <person name="Gerwick L."/>
        </authorList>
    </citation>
    <scope>NUCLEOTIDE SEQUENCE</scope>
    <source>
        <strain evidence="2">SIO1C4</strain>
    </source>
</reference>
<protein>
    <submittedName>
        <fullName evidence="2">Uncharacterized protein</fullName>
    </submittedName>
</protein>
<feature type="transmembrane region" description="Helical" evidence="1">
    <location>
        <begin position="101"/>
        <end position="130"/>
    </location>
</feature>
<keyword evidence="1" id="KW-1133">Transmembrane helix</keyword>
<gene>
    <name evidence="2" type="ORF">F6J89_30280</name>
</gene>
<feature type="transmembrane region" description="Helical" evidence="1">
    <location>
        <begin position="21"/>
        <end position="38"/>
    </location>
</feature>
<keyword evidence="1" id="KW-0812">Transmembrane</keyword>
<feature type="transmembrane region" description="Helical" evidence="1">
    <location>
        <begin position="363"/>
        <end position="383"/>
    </location>
</feature>
<feature type="transmembrane region" description="Helical" evidence="1">
    <location>
        <begin position="288"/>
        <end position="309"/>
    </location>
</feature>
<evidence type="ECO:0000313" key="2">
    <source>
        <dbReference type="EMBL" id="NER31782.1"/>
    </source>
</evidence>
<proteinExistence type="predicted"/>
<feature type="transmembrane region" description="Helical" evidence="1">
    <location>
        <begin position="253"/>
        <end position="276"/>
    </location>
</feature>
<dbReference type="EMBL" id="JAAHFQ010000936">
    <property type="protein sequence ID" value="NER31782.1"/>
    <property type="molecule type" value="Genomic_DNA"/>
</dbReference>
<name>A0A6B3NN57_9CYAN</name>
<feature type="transmembrane region" description="Helical" evidence="1">
    <location>
        <begin position="151"/>
        <end position="170"/>
    </location>
</feature>
<evidence type="ECO:0000256" key="1">
    <source>
        <dbReference type="SAM" id="Phobius"/>
    </source>
</evidence>
<sequence>MKLFPSESGLVSISAARSLSTLFGIVSIPAVFGLSYLAFGSLLISQLAAAIMAVSPFGVFLAQEARHYTLAVLLVIASLCCLVTAVKNIHLQKTLPISVALIWVAVNCLGIATHYFFVLTLGAQGSVLLGQAWRQTSQDIKALLQPHWQRIYTVVVGTSIGCLVWLPALQAIHGSAPTKWIYDGNPRIDWLAPIGRFLLWAISSWLMLPSAVTTIPLAVVIISGIVTLLFLLWTLPSLSSGLKYQQQHPDTRLATQILVEYLLGAIALFFVFTYGLGMDLTLAPRFQFVYFPALIVLLGAALATCWQAIPIAREEGNSGDRNSDLKPTAKPYKQSGFKPKISLRVRKYRSILQLNLPLQPKKIIVIFILLMGLAGGLTINFNLGYLQNHRPDLLAPIIQKASIAPTVIATTHDHHGQTGRMMGLAWEFKRLSASNGEIKERKIAPQFFLAHRDPNTRNHDHALKVFQAQLTQLPRPLDLWLVDFRTKVDLKSQQCVADSKYRSLIGGYKYKLYRCS</sequence>